<proteinExistence type="predicted"/>
<protein>
    <submittedName>
        <fullName evidence="2 3">Uncharacterized protein</fullName>
    </submittedName>
</protein>
<name>J3PBT5_GAET3</name>
<sequence length="82" mass="8965">MYGNTRDAYDVVKLILGGAQYRSGLDNERDARSWTLVGRGDDRESASDSGQHDAGSWLSSKVHGAARGNNRTCLVWHAAQND</sequence>
<gene>
    <name evidence="3" type="primary">20351414</name>
    <name evidence="2" type="ORF">GGTG_10956</name>
</gene>
<dbReference type="RefSeq" id="XP_009227099.1">
    <property type="nucleotide sequence ID" value="XM_009228835.1"/>
</dbReference>
<dbReference type="Proteomes" id="UP000006039">
    <property type="component" value="Unassembled WGS sequence"/>
</dbReference>
<dbReference type="AlphaFoldDB" id="J3PBT5"/>
<dbReference type="EnsemblFungi" id="EJT71702">
    <property type="protein sequence ID" value="EJT71702"/>
    <property type="gene ID" value="GGTG_10956"/>
</dbReference>
<reference evidence="3" key="4">
    <citation type="journal article" date="2015" name="G3 (Bethesda)">
        <title>Genome sequences of three phytopathogenic species of the Magnaporthaceae family of fungi.</title>
        <authorList>
            <person name="Okagaki L.H."/>
            <person name="Nunes C.C."/>
            <person name="Sailsbery J."/>
            <person name="Clay B."/>
            <person name="Brown D."/>
            <person name="John T."/>
            <person name="Oh Y."/>
            <person name="Young N."/>
            <person name="Fitzgerald M."/>
            <person name="Haas B.J."/>
            <person name="Zeng Q."/>
            <person name="Young S."/>
            <person name="Adiconis X."/>
            <person name="Fan L."/>
            <person name="Levin J.Z."/>
            <person name="Mitchell T.K."/>
            <person name="Okubara P.A."/>
            <person name="Farman M.L."/>
            <person name="Kohn L.M."/>
            <person name="Birren B."/>
            <person name="Ma L.-J."/>
            <person name="Dean R.A."/>
        </authorList>
    </citation>
    <scope>NUCLEOTIDE SEQUENCE</scope>
    <source>
        <strain evidence="3">R3-111a-1</strain>
    </source>
</reference>
<reference evidence="3" key="5">
    <citation type="submission" date="2018-04" db="UniProtKB">
        <authorList>
            <consortium name="EnsemblFungi"/>
        </authorList>
    </citation>
    <scope>IDENTIFICATION</scope>
    <source>
        <strain evidence="3">R3-111a-1</strain>
    </source>
</reference>
<evidence type="ECO:0000313" key="4">
    <source>
        <dbReference type="Proteomes" id="UP000006039"/>
    </source>
</evidence>
<accession>J3PBT5</accession>
<dbReference type="GeneID" id="20351414"/>
<feature type="region of interest" description="Disordered" evidence="1">
    <location>
        <begin position="37"/>
        <end position="63"/>
    </location>
</feature>
<reference evidence="4" key="1">
    <citation type="submission" date="2010-07" db="EMBL/GenBank/DDBJ databases">
        <title>The genome sequence of Gaeumannomyces graminis var. tritici strain R3-111a-1.</title>
        <authorList>
            <consortium name="The Broad Institute Genome Sequencing Platform"/>
            <person name="Ma L.-J."/>
            <person name="Dead R."/>
            <person name="Young S."/>
            <person name="Zeng Q."/>
            <person name="Koehrsen M."/>
            <person name="Alvarado L."/>
            <person name="Berlin A."/>
            <person name="Chapman S.B."/>
            <person name="Chen Z."/>
            <person name="Freedman E."/>
            <person name="Gellesch M."/>
            <person name="Goldberg J."/>
            <person name="Griggs A."/>
            <person name="Gujja S."/>
            <person name="Heilman E.R."/>
            <person name="Heiman D."/>
            <person name="Hepburn T."/>
            <person name="Howarth C."/>
            <person name="Jen D."/>
            <person name="Larson L."/>
            <person name="Mehta T."/>
            <person name="Neiman D."/>
            <person name="Pearson M."/>
            <person name="Roberts A."/>
            <person name="Saif S."/>
            <person name="Shea T."/>
            <person name="Shenoy N."/>
            <person name="Sisk P."/>
            <person name="Stolte C."/>
            <person name="Sykes S."/>
            <person name="Walk T."/>
            <person name="White J."/>
            <person name="Yandava C."/>
            <person name="Haas B."/>
            <person name="Nusbaum C."/>
            <person name="Birren B."/>
        </authorList>
    </citation>
    <scope>NUCLEOTIDE SEQUENCE [LARGE SCALE GENOMIC DNA]</scope>
    <source>
        <strain evidence="4">R3-111a-1</strain>
    </source>
</reference>
<organism evidence="2">
    <name type="scientific">Gaeumannomyces tritici (strain R3-111a-1)</name>
    <name type="common">Wheat and barley take-all root rot fungus</name>
    <name type="synonym">Gaeumannomyces graminis var. tritici</name>
    <dbReference type="NCBI Taxonomy" id="644352"/>
    <lineage>
        <taxon>Eukaryota</taxon>
        <taxon>Fungi</taxon>
        <taxon>Dikarya</taxon>
        <taxon>Ascomycota</taxon>
        <taxon>Pezizomycotina</taxon>
        <taxon>Sordariomycetes</taxon>
        <taxon>Sordariomycetidae</taxon>
        <taxon>Magnaporthales</taxon>
        <taxon>Magnaporthaceae</taxon>
        <taxon>Gaeumannomyces</taxon>
    </lineage>
</organism>
<dbReference type="VEuPathDB" id="FungiDB:GGTG_10956"/>
<evidence type="ECO:0000313" key="2">
    <source>
        <dbReference type="EMBL" id="EJT71702.1"/>
    </source>
</evidence>
<keyword evidence="4" id="KW-1185">Reference proteome</keyword>
<dbReference type="EMBL" id="GL385400">
    <property type="protein sequence ID" value="EJT71702.1"/>
    <property type="molecule type" value="Genomic_DNA"/>
</dbReference>
<reference evidence="2" key="3">
    <citation type="submission" date="2010-09" db="EMBL/GenBank/DDBJ databases">
        <title>Annotation of Gaeumannomyces graminis var. tritici R3-111a-1.</title>
        <authorList>
            <consortium name="The Broad Institute Genome Sequencing Platform"/>
            <person name="Ma L.-J."/>
            <person name="Dead R."/>
            <person name="Young S.K."/>
            <person name="Zeng Q."/>
            <person name="Gargeya S."/>
            <person name="Fitzgerald M."/>
            <person name="Haas B."/>
            <person name="Abouelleil A."/>
            <person name="Alvarado L."/>
            <person name="Arachchi H.M."/>
            <person name="Berlin A."/>
            <person name="Brown A."/>
            <person name="Chapman S.B."/>
            <person name="Chen Z."/>
            <person name="Dunbar C."/>
            <person name="Freedman E."/>
            <person name="Gearin G."/>
            <person name="Gellesch M."/>
            <person name="Goldberg J."/>
            <person name="Griggs A."/>
            <person name="Gujja S."/>
            <person name="Heiman D."/>
            <person name="Howarth C."/>
            <person name="Larson L."/>
            <person name="Lui A."/>
            <person name="MacDonald P.J.P."/>
            <person name="Mehta T."/>
            <person name="Montmayeur A."/>
            <person name="Murphy C."/>
            <person name="Neiman D."/>
            <person name="Pearson M."/>
            <person name="Priest M."/>
            <person name="Roberts A."/>
            <person name="Saif S."/>
            <person name="Shea T."/>
            <person name="Shenoy N."/>
            <person name="Sisk P."/>
            <person name="Stolte C."/>
            <person name="Sykes S."/>
            <person name="Yandava C."/>
            <person name="Wortman J."/>
            <person name="Nusbaum C."/>
            <person name="Birren B."/>
        </authorList>
    </citation>
    <scope>NUCLEOTIDE SEQUENCE</scope>
    <source>
        <strain evidence="2">R3-111a-1</strain>
    </source>
</reference>
<evidence type="ECO:0000313" key="3">
    <source>
        <dbReference type="EnsemblFungi" id="EJT71702"/>
    </source>
</evidence>
<dbReference type="HOGENOM" id="CLU_2558419_0_0_1"/>
<evidence type="ECO:0000256" key="1">
    <source>
        <dbReference type="SAM" id="MobiDB-lite"/>
    </source>
</evidence>
<reference evidence="2" key="2">
    <citation type="submission" date="2010-07" db="EMBL/GenBank/DDBJ databases">
        <authorList>
            <consortium name="The Broad Institute Genome Sequencing Platform"/>
            <consortium name="Broad Institute Genome Sequencing Center for Infectious Disease"/>
            <person name="Ma L.-J."/>
            <person name="Dead R."/>
            <person name="Young S."/>
            <person name="Zeng Q."/>
            <person name="Koehrsen M."/>
            <person name="Alvarado L."/>
            <person name="Berlin A."/>
            <person name="Chapman S.B."/>
            <person name="Chen Z."/>
            <person name="Freedman E."/>
            <person name="Gellesch M."/>
            <person name="Goldberg J."/>
            <person name="Griggs A."/>
            <person name="Gujja S."/>
            <person name="Heilman E.R."/>
            <person name="Heiman D."/>
            <person name="Hepburn T."/>
            <person name="Howarth C."/>
            <person name="Jen D."/>
            <person name="Larson L."/>
            <person name="Mehta T."/>
            <person name="Neiman D."/>
            <person name="Pearson M."/>
            <person name="Roberts A."/>
            <person name="Saif S."/>
            <person name="Shea T."/>
            <person name="Shenoy N."/>
            <person name="Sisk P."/>
            <person name="Stolte C."/>
            <person name="Sykes S."/>
            <person name="Walk T."/>
            <person name="White J."/>
            <person name="Yandava C."/>
            <person name="Haas B."/>
            <person name="Nusbaum C."/>
            <person name="Birren B."/>
        </authorList>
    </citation>
    <scope>NUCLEOTIDE SEQUENCE</scope>
    <source>
        <strain evidence="2">R3-111a-1</strain>
    </source>
</reference>